<feature type="compositionally biased region" description="Low complexity" evidence="1">
    <location>
        <begin position="9"/>
        <end position="18"/>
    </location>
</feature>
<keyword evidence="3" id="KW-1185">Reference proteome</keyword>
<evidence type="ECO:0000313" key="3">
    <source>
        <dbReference type="Proteomes" id="UP000054845"/>
    </source>
</evidence>
<evidence type="ECO:0000313" key="2">
    <source>
        <dbReference type="EMBL" id="CEH15421.1"/>
    </source>
</evidence>
<feature type="compositionally biased region" description="Basic and acidic residues" evidence="1">
    <location>
        <begin position="296"/>
        <end position="308"/>
    </location>
</feature>
<dbReference type="AlphaFoldDB" id="A0A0P1BGH3"/>
<reference evidence="2 3" key="1">
    <citation type="submission" date="2014-09" db="EMBL/GenBank/DDBJ databases">
        <authorList>
            <person name="Magalhaes I.L.F."/>
            <person name="Oliveira U."/>
            <person name="Santos F.R."/>
            <person name="Vidigal T.H.D.A."/>
            <person name="Brescovit A.D."/>
            <person name="Santos A.J."/>
        </authorList>
    </citation>
    <scope>NUCLEOTIDE SEQUENCE [LARGE SCALE GENOMIC DNA]</scope>
</reference>
<feature type="region of interest" description="Disordered" evidence="1">
    <location>
        <begin position="121"/>
        <end position="310"/>
    </location>
</feature>
<feature type="compositionally biased region" description="Acidic residues" evidence="1">
    <location>
        <begin position="137"/>
        <end position="147"/>
    </location>
</feature>
<sequence>MPRASSLERSAFASVRSAEASRSRTIDEQEGSSRLPTQSEHPPPHTSPEQLKGKGKAAESTNTTNAAQPQFFGTNGHEVPSYADSPCSSLISTFEPMQIDTSSQENHVHFAPGRVSLLPSVHSGGQWAGSKLKNEVQLDEASDDAESESNQKAASIRSRPRSVSALAADGLNDRSFLPDVGDERPASRTRGGGLLKMRGKADSLAGSRQAHLNDAHAAAAKPVKESAPPPTSAALAIQYSSTTLAEPPRDVPARHRSSGTLRNLFRRRPREDEEATPVPAPKKLPGESEWEASLRASDEKAQKASEKARRAHALAAEFSLEKPVKRVPETKPRARSRHSISSAGSAVSAEDLGDGRVYRITQRLLRHWKIPGLLVITANALASQTPASSLRLAAAAAASEAEAAAAPVVEP</sequence>
<protein>
    <submittedName>
        <fullName evidence="2">Uncharacterized protein</fullName>
    </submittedName>
</protein>
<dbReference type="Proteomes" id="UP000054845">
    <property type="component" value="Unassembled WGS sequence"/>
</dbReference>
<feature type="region of interest" description="Disordered" evidence="1">
    <location>
        <begin position="1"/>
        <end position="80"/>
    </location>
</feature>
<name>A0A0P1BGH3_9BASI</name>
<proteinExistence type="predicted"/>
<accession>A0A0P1BGH3</accession>
<feature type="compositionally biased region" description="Polar residues" evidence="1">
    <location>
        <begin position="59"/>
        <end position="73"/>
    </location>
</feature>
<organism evidence="2 3">
    <name type="scientific">Ceraceosorus bombacis</name>
    <dbReference type="NCBI Taxonomy" id="401625"/>
    <lineage>
        <taxon>Eukaryota</taxon>
        <taxon>Fungi</taxon>
        <taxon>Dikarya</taxon>
        <taxon>Basidiomycota</taxon>
        <taxon>Ustilaginomycotina</taxon>
        <taxon>Exobasidiomycetes</taxon>
        <taxon>Ceraceosorales</taxon>
        <taxon>Ceraceosoraceae</taxon>
        <taxon>Ceraceosorus</taxon>
    </lineage>
</organism>
<evidence type="ECO:0000256" key="1">
    <source>
        <dbReference type="SAM" id="MobiDB-lite"/>
    </source>
</evidence>
<dbReference type="EMBL" id="CCYA01000264">
    <property type="protein sequence ID" value="CEH15421.1"/>
    <property type="molecule type" value="Genomic_DNA"/>
</dbReference>